<proteinExistence type="predicted"/>
<dbReference type="Gene3D" id="1.10.510.10">
    <property type="entry name" value="Transferase(Phosphotransferase) domain 1"/>
    <property type="match status" value="1"/>
</dbReference>
<organism evidence="8 9">
    <name type="scientific">Elysia crispata</name>
    <name type="common">lettuce slug</name>
    <dbReference type="NCBI Taxonomy" id="231223"/>
    <lineage>
        <taxon>Eukaryota</taxon>
        <taxon>Metazoa</taxon>
        <taxon>Spiralia</taxon>
        <taxon>Lophotrochozoa</taxon>
        <taxon>Mollusca</taxon>
        <taxon>Gastropoda</taxon>
        <taxon>Heterobranchia</taxon>
        <taxon>Euthyneura</taxon>
        <taxon>Panpulmonata</taxon>
        <taxon>Sacoglossa</taxon>
        <taxon>Placobranchoidea</taxon>
        <taxon>Plakobranchidae</taxon>
        <taxon>Elysia</taxon>
    </lineage>
</organism>
<keyword evidence="4" id="KW-0418">Kinase</keyword>
<evidence type="ECO:0000313" key="9">
    <source>
        <dbReference type="Proteomes" id="UP001283361"/>
    </source>
</evidence>
<protein>
    <recommendedName>
        <fullName evidence="7">Protein kinase domain-containing protein</fullName>
    </recommendedName>
</protein>
<dbReference type="InterPro" id="IPR011009">
    <property type="entry name" value="Kinase-like_dom_sf"/>
</dbReference>
<accession>A0AAE1AGC2</accession>
<dbReference type="SMART" id="SM00220">
    <property type="entry name" value="S_TKc"/>
    <property type="match status" value="1"/>
</dbReference>
<evidence type="ECO:0000256" key="4">
    <source>
        <dbReference type="ARBA" id="ARBA00022777"/>
    </source>
</evidence>
<feature type="region of interest" description="Disordered" evidence="6">
    <location>
        <begin position="98"/>
        <end position="122"/>
    </location>
</feature>
<evidence type="ECO:0000259" key="7">
    <source>
        <dbReference type="PROSITE" id="PS50011"/>
    </source>
</evidence>
<keyword evidence="3" id="KW-0547">Nucleotide-binding</keyword>
<feature type="domain" description="Protein kinase" evidence="7">
    <location>
        <begin position="201"/>
        <end position="459"/>
    </location>
</feature>
<name>A0AAE1AGC2_9GAST</name>
<evidence type="ECO:0000256" key="6">
    <source>
        <dbReference type="SAM" id="MobiDB-lite"/>
    </source>
</evidence>
<keyword evidence="2" id="KW-0808">Transferase</keyword>
<keyword evidence="1" id="KW-0723">Serine/threonine-protein kinase</keyword>
<dbReference type="GO" id="GO:0005524">
    <property type="term" value="F:ATP binding"/>
    <property type="evidence" value="ECO:0007669"/>
    <property type="project" value="UniProtKB-KW"/>
</dbReference>
<reference evidence="8" key="1">
    <citation type="journal article" date="2023" name="G3 (Bethesda)">
        <title>A reference genome for the long-term kleptoplast-retaining sea slug Elysia crispata morphotype clarki.</title>
        <authorList>
            <person name="Eastman K.E."/>
            <person name="Pendleton A.L."/>
            <person name="Shaikh M.A."/>
            <person name="Suttiyut T."/>
            <person name="Ogas R."/>
            <person name="Tomko P."/>
            <person name="Gavelis G."/>
            <person name="Widhalm J.R."/>
            <person name="Wisecaver J.H."/>
        </authorList>
    </citation>
    <scope>NUCLEOTIDE SEQUENCE</scope>
    <source>
        <strain evidence="8">ECLA1</strain>
    </source>
</reference>
<comment type="caution">
    <text evidence="8">The sequence shown here is derived from an EMBL/GenBank/DDBJ whole genome shotgun (WGS) entry which is preliminary data.</text>
</comment>
<dbReference type="InterPro" id="IPR000719">
    <property type="entry name" value="Prot_kinase_dom"/>
</dbReference>
<dbReference type="PROSITE" id="PS50011">
    <property type="entry name" value="PROTEIN_KINASE_DOM"/>
    <property type="match status" value="1"/>
</dbReference>
<dbReference type="SUPFAM" id="SSF56112">
    <property type="entry name" value="Protein kinase-like (PK-like)"/>
    <property type="match status" value="1"/>
</dbReference>
<dbReference type="EMBL" id="JAWDGP010001945">
    <property type="protein sequence ID" value="KAK3786756.1"/>
    <property type="molecule type" value="Genomic_DNA"/>
</dbReference>
<dbReference type="GO" id="GO:0004674">
    <property type="term" value="F:protein serine/threonine kinase activity"/>
    <property type="evidence" value="ECO:0007669"/>
    <property type="project" value="UniProtKB-KW"/>
</dbReference>
<gene>
    <name evidence="8" type="ORF">RRG08_000961</name>
</gene>
<evidence type="ECO:0000313" key="8">
    <source>
        <dbReference type="EMBL" id="KAK3786756.1"/>
    </source>
</evidence>
<keyword evidence="9" id="KW-1185">Reference proteome</keyword>
<dbReference type="Pfam" id="PF00069">
    <property type="entry name" value="Pkinase"/>
    <property type="match status" value="1"/>
</dbReference>
<evidence type="ECO:0000256" key="2">
    <source>
        <dbReference type="ARBA" id="ARBA00022679"/>
    </source>
</evidence>
<dbReference type="PANTHER" id="PTHR24351">
    <property type="entry name" value="RIBOSOMAL PROTEIN S6 KINASE"/>
    <property type="match status" value="1"/>
</dbReference>
<evidence type="ECO:0000256" key="5">
    <source>
        <dbReference type="ARBA" id="ARBA00022840"/>
    </source>
</evidence>
<keyword evidence="5" id="KW-0067">ATP-binding</keyword>
<evidence type="ECO:0000256" key="3">
    <source>
        <dbReference type="ARBA" id="ARBA00022741"/>
    </source>
</evidence>
<evidence type="ECO:0000256" key="1">
    <source>
        <dbReference type="ARBA" id="ARBA00022527"/>
    </source>
</evidence>
<dbReference type="Proteomes" id="UP001283361">
    <property type="component" value="Unassembled WGS sequence"/>
</dbReference>
<dbReference type="Gene3D" id="3.30.200.20">
    <property type="entry name" value="Phosphorylase Kinase, domain 1"/>
    <property type="match status" value="1"/>
</dbReference>
<sequence>MLQALPHFPKLNVNQMCINGIRGSFYRASQFTFFSEILTTSISGGQPGLHESMANSEHPSLTAVPFAQEIDVTPPNEPRAADNAPTNSCRPCLCPSKKKISPSPQGAKSETAEENEFLSATETDNIKSTQARWCGCFEREETSREHNPSSTRLTSVWTVKSTQSDMFPLLTQKFFTNTFRVLDNACKEEKADQLLHLSDVFQFWSRGKSCGFGKTYIVTCLNARVKNDLMMLKIVQKGSRLAVNSIRNEVTSLRKLHDLPFFRNIQGTFQTKIGFCMTTGFNDKMTMLGLVETAGKLHENHIRFYAAEIVCAIGFLHGSGIIHRSLSASNISLDFEGHVVLFDLGFVTFLPSTDLALFDGPPYDFIAPEMVKGELYTKNVDWWALGVLIYYFMHSRMPFASVNGIDTLFKILEFQPLFVGKEEDRFLTELCRSLLTKDPLSRLGNGIPDADRIKEHAFFSGIDWSKVAAREAQPPPIPEGIPFPYATSSTPRIFKSFQQDENLPSSSQNLLINQYSSSSRSSSSASYRQVHWRDSIDQDLDFRHCDDDSLITDPRKYSSGLDIQRESLKASGKISVGRFAELELLKHELKLSRRFSVSESRIKSRNPSYAALRISSSRSSLQPTRKNSFSFQMNNNSIFDCNFLEKSTDQQVLRGIPRSLSEPILPLPQRLSEKSVLKSTGKYFSFSISEPLLCPQVVEEEDQCIIQDSWLESPEMPRTKHPILLKTYFNETEKRGSMKQDDIPIFETVGKSFKTKQDVNVQLFKDSNAVQRAEETKDNHHNLNIPYKDSLPATLSKKTSAVNVKMKLDAKTHICDLEQNQHIGESLPFTNTISQTERNRGVRCSRVNFIRTDSRGNIFNDLAGTGIGREESNNKVTVIKEEDAKYTDTSKKFTAEKFHLSGLNYRLGPFNELSDAPSLNRRLSIDLQPPILAAVDGQSKSTGKRSFGTKLKHSIPRVKSLIKYFSYKRTNARPKTAETKPAEQQNGVFSLDNRQCSKIKGISSQGNSTCDIQPIQYLGQQSTDGAGITFNVKRYNSEPHPFSSPYETKQTFFDVVGEILVPTSFLDLFVCKTRPKALTSLKWLVLHSEEKYRRICNSTKSEQKAKLSRCLSQSDQSFSVSSKTQNEAHDSHFSANCYEETTFPASSHASPLTAHKYFKPVWQKRGLISQEIPRMLFVANNLDTKTDLNADNIHSFNILGSSRKMFSVWRKLTSKNIIKKKEDFYSHDFDQIRSCTTHIGPYHLRGKVAIKSGEDDMILSLCEVPNLKTLGTAQKNIAMKKYRAGTSYYPDSSSDNYFAKSNFISAKLHDNDAQEPEKCVSSGNNYQVNPLCGFALDKVQADSTSLNECGFSDVKDQNKTKVHDDSDDNPLAAQNVCQTTDILESCENTLTTYHRTVLKAASSNENKKEKVEESKASTNCTNDTTSFPSVNPIQHHFLESAKCLDTHTANISPHGDIVSKERLNEPLSLTIQKAQVQEKATLISSAKAFNLESQSQISTPVSESIECPVRSILYSSDFSSTSLVSVLPRKSKSCQSQVSKNLFHKTYSFSSGTIDSHTNPPDLSPTGRKHFENHWDSKSSSVYSSVQGKYAQPTRSARVRARNVIDTPVYKKYHIDKVLENSAKISGPGISITKKDFFVSTQDSNDANEDRKCNKDYDGNVDETLEELQKRYARALKAKERLMADADTIELWETWQCPFYSQRFCGDGSGGSDLGNMPFSIPIQRAKTPREPDSSHHGQVVGTFTLEYTKPPVEGFVVLG</sequence>